<evidence type="ECO:0000313" key="2">
    <source>
        <dbReference type="EMBL" id="SFR96927.1"/>
    </source>
</evidence>
<dbReference type="EMBL" id="FOZK01000002">
    <property type="protein sequence ID" value="SFR96927.1"/>
    <property type="molecule type" value="Genomic_DNA"/>
</dbReference>
<protein>
    <submittedName>
        <fullName evidence="2">Uncharacterized protein</fullName>
    </submittedName>
</protein>
<gene>
    <name evidence="2" type="ORF">SAMN05216559_1739</name>
</gene>
<keyword evidence="3" id="KW-1185">Reference proteome</keyword>
<dbReference type="SUPFAM" id="SSF52540">
    <property type="entry name" value="P-loop containing nucleoside triphosphate hydrolases"/>
    <property type="match status" value="1"/>
</dbReference>
<dbReference type="RefSeq" id="WP_218155537.1">
    <property type="nucleotide sequence ID" value="NZ_FOZK01000002.1"/>
</dbReference>
<dbReference type="AlphaFoldDB" id="A0A1I6L0F0"/>
<evidence type="ECO:0000256" key="1">
    <source>
        <dbReference type="SAM" id="MobiDB-lite"/>
    </source>
</evidence>
<dbReference type="OrthoDB" id="242083at2157"/>
<evidence type="ECO:0000313" key="3">
    <source>
        <dbReference type="Proteomes" id="UP000199062"/>
    </source>
</evidence>
<name>A0A1I6L0F0_9EURY</name>
<reference evidence="2 3" key="1">
    <citation type="submission" date="2016-10" db="EMBL/GenBank/DDBJ databases">
        <authorList>
            <person name="de Groot N.N."/>
        </authorList>
    </citation>
    <scope>NUCLEOTIDE SEQUENCE [LARGE SCALE GENOMIC DNA]</scope>
    <source>
        <strain evidence="2 3">CGMCC 1.10457</strain>
    </source>
</reference>
<feature type="compositionally biased region" description="Gly residues" evidence="1">
    <location>
        <begin position="530"/>
        <end position="539"/>
    </location>
</feature>
<organism evidence="2 3">
    <name type="scientific">Halomicrobium zhouii</name>
    <dbReference type="NCBI Taxonomy" id="767519"/>
    <lineage>
        <taxon>Archaea</taxon>
        <taxon>Methanobacteriati</taxon>
        <taxon>Methanobacteriota</taxon>
        <taxon>Stenosarchaea group</taxon>
        <taxon>Halobacteria</taxon>
        <taxon>Halobacteriales</taxon>
        <taxon>Haloarculaceae</taxon>
        <taxon>Halomicrobium</taxon>
    </lineage>
</organism>
<accession>A0A1I6L0F0</accession>
<dbReference type="Proteomes" id="UP000199062">
    <property type="component" value="Unassembled WGS sequence"/>
</dbReference>
<proteinExistence type="predicted"/>
<feature type="region of interest" description="Disordered" evidence="1">
    <location>
        <begin position="515"/>
        <end position="564"/>
    </location>
</feature>
<dbReference type="InterPro" id="IPR027417">
    <property type="entry name" value="P-loop_NTPase"/>
</dbReference>
<dbReference type="STRING" id="767519.SAMN05216559_1739"/>
<sequence>MSNAVQPPSVDSLCPHLVDVDDRTLQQLFSKVAAVRSQNRELFDFTHRRIDVYRRTAGQMEVVSEDDVYDEFEDGRMKNFAVVIEGEVGTGKSELCAYLAHRLRDDGRPLLHVDKEDDLMSLLSERIPEFYEDQFGEEMPGAADFKQLRDDIASIPQVVATSAVSNTILNLGQRGYDVSITDDQADDIAEFIRDKLQLLVEGGQYATEVTFVTEPEYRQHEFLQIFSETPVEEAVETYNEELWRVVRDRYDTASLSDVLKRVGGEFTDTRPVIVFEDFSITAMEAAKLSRFIESDSTENTWDFIVAGTRDSTGPLHTQTAEDRYEFYQTNETNSQSVLFLDEESAVDFARPYLGYFKSFDDSVRYDPETDPGTFDLLPAPEGSRCANCGFCDEGFRDLFPFNEPFLRRVYLGLDEERRSPREYIMTVFDVLSDYYSGKISAPSDADALKPLVNRISVADVVYEEAEAFSHLARWYGRLDDADDTIEIDRPFAEAFGLVGTGDGTAELPGPIEATTDTIVVPSSDVAGHGRTTGRGGDGGDGGDDGGDGGTGGSPTQTDPVDDEFDDKAPLLESWLNAPGKFAEITVYLKRGLEDAIERLTDGHALYEGTDLEYNLSSQKRPFVFSITEEQPDEDQISIDPAEFRLSDLRSVLRFGIEREETPRSADYEGLLEACGTQLTGYARAWRTKVRQRNLEGENILYKKRARHDFADFVLATYSYVVLLDSPWRFVTAESVADRFGDGEYAVDDGIDAWLQENLDHEEYGALCDIVDAGAEFEAMVGELFGISGSDLDRLRVRRWFDRHSPRAVLRLLGRGQIGNISSRVRFSRGAKLRMLANTAYDTRSALDELEHRYQRDVVDDVTENLADVQIEDVRDTVSKLDTYDVSPDLMEPLKQFVQLEQAALDEMTAAADTASDVYGREAFNAIQGTVASIKIANATPYERYQAIQLDTGDGPGSIGEAFTEVATHYVE</sequence>
<dbReference type="Gene3D" id="3.40.50.300">
    <property type="entry name" value="P-loop containing nucleotide triphosphate hydrolases"/>
    <property type="match status" value="1"/>
</dbReference>